<comment type="caution">
    <text evidence="1">The sequence shown here is derived from an EMBL/GenBank/DDBJ whole genome shotgun (WGS) entry which is preliminary data.</text>
</comment>
<name>A0A508AXJ1_9GAMM</name>
<evidence type="ECO:0000313" key="2">
    <source>
        <dbReference type="Proteomes" id="UP000320431"/>
    </source>
</evidence>
<dbReference type="EMBL" id="VICD02000134">
    <property type="protein sequence ID" value="KAB8190461.1"/>
    <property type="molecule type" value="Genomic_DNA"/>
</dbReference>
<protein>
    <submittedName>
        <fullName evidence="1">Uncharacterized protein</fullName>
    </submittedName>
</protein>
<dbReference type="AlphaFoldDB" id="A0A508AXJ1"/>
<dbReference type="RefSeq" id="WP_141482081.1">
    <property type="nucleotide sequence ID" value="NZ_VICD02000134.1"/>
</dbReference>
<accession>A0A508AXJ1</accession>
<evidence type="ECO:0000313" key="1">
    <source>
        <dbReference type="EMBL" id="KAB8190461.1"/>
    </source>
</evidence>
<sequence length="230" mass="25305">MGSPGPHAPTRDDARFAPQLRVAAFVLAALVLGLLVLAGALWLESRRLTPPRDYFPEGVLEPADRMRFGRLLAEMGEPVLAASGDDGQFALRMLYDPSWGDPLAVRYQATGGQGLRRQIVLDDPADDRADRRIAVVRESAVSADELSALKQRLEQQGFWALPPGEEVFGKDGYLLLVEAVDGDRYQLLVRWTPDSQAAERGLGGLVALMSEEFNRDGMRVFVEDMDEPSP</sequence>
<organism evidence="1 2">
    <name type="scientific">Marilutibacter maris</name>
    <dbReference type="NCBI Taxonomy" id="1605891"/>
    <lineage>
        <taxon>Bacteria</taxon>
        <taxon>Pseudomonadati</taxon>
        <taxon>Pseudomonadota</taxon>
        <taxon>Gammaproteobacteria</taxon>
        <taxon>Lysobacterales</taxon>
        <taxon>Lysobacteraceae</taxon>
        <taxon>Marilutibacter</taxon>
    </lineage>
</organism>
<reference evidence="1 2" key="1">
    <citation type="submission" date="2019-10" db="EMBL/GenBank/DDBJ databases">
        <title>Lysobacter alkalisoli sp. nov., isolated from saline-alkaline soil.</title>
        <authorList>
            <person name="Sun J.-Q."/>
        </authorList>
    </citation>
    <scope>NUCLEOTIDE SEQUENCE [LARGE SCALE GENOMIC DNA]</scope>
    <source>
        <strain evidence="1 2">KCTC 42381</strain>
    </source>
</reference>
<gene>
    <name evidence="1" type="ORF">FKV24_008590</name>
</gene>
<proteinExistence type="predicted"/>
<dbReference type="Proteomes" id="UP000320431">
    <property type="component" value="Unassembled WGS sequence"/>
</dbReference>